<gene>
    <name evidence="2" type="ORF">CC78DRAFT_581072</name>
</gene>
<reference evidence="3" key="1">
    <citation type="journal article" date="2020" name="Stud. Mycol.">
        <title>101 Dothideomycetes genomes: A test case for predicting lifestyles and emergence of pathogens.</title>
        <authorList>
            <person name="Haridas S."/>
            <person name="Albert R."/>
            <person name="Binder M."/>
            <person name="Bloem J."/>
            <person name="LaButti K."/>
            <person name="Salamov A."/>
            <person name="Andreopoulos B."/>
            <person name="Baker S."/>
            <person name="Barry K."/>
            <person name="Bills G."/>
            <person name="Bluhm B."/>
            <person name="Cannon C."/>
            <person name="Castanera R."/>
            <person name="Culley D."/>
            <person name="Daum C."/>
            <person name="Ezra D."/>
            <person name="Gonzalez J."/>
            <person name="Henrissat B."/>
            <person name="Kuo A."/>
            <person name="Liang C."/>
            <person name="Lipzen A."/>
            <person name="Lutzoni F."/>
            <person name="Magnuson J."/>
            <person name="Mondo S."/>
            <person name="Nolan M."/>
            <person name="Ohm R."/>
            <person name="Pangilinan J."/>
            <person name="Park H.-J."/>
            <person name="Ramirez L."/>
            <person name="Alfaro M."/>
            <person name="Sun H."/>
            <person name="Tritt A."/>
            <person name="Yoshinaga Y."/>
            <person name="Zwiers L.-H."/>
            <person name="Turgeon B."/>
            <person name="Goodwin S."/>
            <person name="Spatafora J."/>
            <person name="Crous P."/>
            <person name="Grigoriev I."/>
        </authorList>
    </citation>
    <scope>NUCLEOTIDE SEQUENCE [LARGE SCALE GENOMIC DNA]</scope>
    <source>
        <strain evidence="3">CBS 304.66</strain>
    </source>
</reference>
<name>A0A9P4K7V2_9PLEO</name>
<protein>
    <submittedName>
        <fullName evidence="2">Uncharacterized protein</fullName>
    </submittedName>
</protein>
<accession>A0A9P4K7V2</accession>
<keyword evidence="3" id="KW-1185">Reference proteome</keyword>
<evidence type="ECO:0000256" key="1">
    <source>
        <dbReference type="SAM" id="MobiDB-lite"/>
    </source>
</evidence>
<dbReference type="EMBL" id="ML986622">
    <property type="protein sequence ID" value="KAF2263693.1"/>
    <property type="molecule type" value="Genomic_DNA"/>
</dbReference>
<dbReference type="AlphaFoldDB" id="A0A9P4K7V2"/>
<dbReference type="Proteomes" id="UP000800093">
    <property type="component" value="Unassembled WGS sequence"/>
</dbReference>
<dbReference type="OrthoDB" id="5375886at2759"/>
<organism evidence="2 3">
    <name type="scientific">Lojkania enalia</name>
    <dbReference type="NCBI Taxonomy" id="147567"/>
    <lineage>
        <taxon>Eukaryota</taxon>
        <taxon>Fungi</taxon>
        <taxon>Dikarya</taxon>
        <taxon>Ascomycota</taxon>
        <taxon>Pezizomycotina</taxon>
        <taxon>Dothideomycetes</taxon>
        <taxon>Pleosporomycetidae</taxon>
        <taxon>Pleosporales</taxon>
        <taxon>Pleosporales incertae sedis</taxon>
        <taxon>Lojkania</taxon>
    </lineage>
</organism>
<feature type="compositionally biased region" description="Polar residues" evidence="1">
    <location>
        <begin position="47"/>
        <end position="57"/>
    </location>
</feature>
<evidence type="ECO:0000313" key="2">
    <source>
        <dbReference type="EMBL" id="KAF2263693.1"/>
    </source>
</evidence>
<feature type="region of interest" description="Disordered" evidence="1">
    <location>
        <begin position="1"/>
        <end position="65"/>
    </location>
</feature>
<sequence>MSAPNPGRQSPDPERQSGAQQSDPPASEPNEQGGAPSVSHAKEASDNQKANLASNPTHPLEKFAEEKTKARISFMPEIYMVQEDQDWEFRTEGEMHAAPE</sequence>
<comment type="caution">
    <text evidence="2">The sequence shown here is derived from an EMBL/GenBank/DDBJ whole genome shotgun (WGS) entry which is preliminary data.</text>
</comment>
<evidence type="ECO:0000313" key="3">
    <source>
        <dbReference type="Proteomes" id="UP000800093"/>
    </source>
</evidence>
<proteinExistence type="predicted"/>